<dbReference type="EMBL" id="UGED01000004">
    <property type="protein sequence ID" value="STL21381.1"/>
    <property type="molecule type" value="Genomic_DNA"/>
</dbReference>
<dbReference type="Proteomes" id="UP000254052">
    <property type="component" value="Unassembled WGS sequence"/>
</dbReference>
<organism evidence="1 2">
    <name type="scientific">Escherichia coli</name>
    <dbReference type="NCBI Taxonomy" id="562"/>
    <lineage>
        <taxon>Bacteria</taxon>
        <taxon>Pseudomonadati</taxon>
        <taxon>Pseudomonadota</taxon>
        <taxon>Gammaproteobacteria</taxon>
        <taxon>Enterobacterales</taxon>
        <taxon>Enterobacteriaceae</taxon>
        <taxon>Escherichia</taxon>
    </lineage>
</organism>
<protein>
    <submittedName>
        <fullName evidence="1">Multidrug resistance protein</fullName>
    </submittedName>
</protein>
<dbReference type="Gene3D" id="3.30.70.1440">
    <property type="entry name" value="Multidrug efflux transporter AcrB pore domain"/>
    <property type="match status" value="1"/>
</dbReference>
<dbReference type="Pfam" id="PF00873">
    <property type="entry name" value="ACR_tran"/>
    <property type="match status" value="1"/>
</dbReference>
<name>A0A377ANL7_ECOLX</name>
<gene>
    <name evidence="1" type="primary">mdtF_2</name>
    <name evidence="1" type="ORF">NCTC9962_01306</name>
</gene>
<accession>A0A377ANL7</accession>
<evidence type="ECO:0000313" key="2">
    <source>
        <dbReference type="Proteomes" id="UP000254052"/>
    </source>
</evidence>
<dbReference type="GO" id="GO:0022857">
    <property type="term" value="F:transmembrane transporter activity"/>
    <property type="evidence" value="ECO:0007669"/>
    <property type="project" value="InterPro"/>
</dbReference>
<dbReference type="InterPro" id="IPR001036">
    <property type="entry name" value="Acrflvin-R"/>
</dbReference>
<evidence type="ECO:0000313" key="1">
    <source>
        <dbReference type="EMBL" id="STL21381.1"/>
    </source>
</evidence>
<sequence>MVVRNASGTMAPLSAYSSTEWTYGSPRLERYNGIPSMEILGEAAAGEKYR</sequence>
<proteinExistence type="predicted"/>
<dbReference type="GO" id="GO:0016020">
    <property type="term" value="C:membrane"/>
    <property type="evidence" value="ECO:0007669"/>
    <property type="project" value="InterPro"/>
</dbReference>
<reference evidence="1 2" key="1">
    <citation type="submission" date="2018-06" db="EMBL/GenBank/DDBJ databases">
        <authorList>
            <consortium name="Pathogen Informatics"/>
            <person name="Doyle S."/>
        </authorList>
    </citation>
    <scope>NUCLEOTIDE SEQUENCE [LARGE SCALE GENOMIC DNA]</scope>
    <source>
        <strain evidence="1 2">NCTC9962</strain>
    </source>
</reference>
<dbReference type="AlphaFoldDB" id="A0A377ANL7"/>